<dbReference type="InterPro" id="IPR024079">
    <property type="entry name" value="MetalloPept_cat_dom_sf"/>
</dbReference>
<evidence type="ECO:0000256" key="2">
    <source>
        <dbReference type="ARBA" id="ARBA00011245"/>
    </source>
</evidence>
<dbReference type="GO" id="GO:0046872">
    <property type="term" value="F:metal ion binding"/>
    <property type="evidence" value="ECO:0007669"/>
    <property type="project" value="UniProtKB-UniRule"/>
</dbReference>
<dbReference type="GO" id="GO:0006518">
    <property type="term" value="P:peptide metabolic process"/>
    <property type="evidence" value="ECO:0007669"/>
    <property type="project" value="TreeGrafter"/>
</dbReference>
<dbReference type="EMBL" id="JAIQCJ010002274">
    <property type="protein sequence ID" value="KAJ8778041.1"/>
    <property type="molecule type" value="Genomic_DNA"/>
</dbReference>
<comment type="cofactor">
    <cofactor evidence="13">
        <name>Zn(2+)</name>
        <dbReference type="ChEBI" id="CHEBI:29105"/>
    </cofactor>
    <text evidence="13">Binds 1 zinc ion.</text>
</comment>
<evidence type="ECO:0000256" key="12">
    <source>
        <dbReference type="ARBA" id="ARBA00045978"/>
    </source>
</evidence>
<keyword evidence="5 13" id="KW-0479">Metal-binding</keyword>
<feature type="domain" description="Peptidase M3A/M3B catalytic" evidence="15">
    <location>
        <begin position="200"/>
        <end position="340"/>
    </location>
</feature>
<dbReference type="Gene3D" id="3.40.390.10">
    <property type="entry name" value="Collagenase (Catalytic Domain)"/>
    <property type="match status" value="1"/>
</dbReference>
<evidence type="ECO:0000256" key="3">
    <source>
        <dbReference type="ARBA" id="ARBA00022553"/>
    </source>
</evidence>
<keyword evidence="17" id="KW-1185">Reference proteome</keyword>
<dbReference type="InterPro" id="IPR024077">
    <property type="entry name" value="Neurolysin/TOP_dom2"/>
</dbReference>
<feature type="domain" description="Peptidase M3A/M3B catalytic" evidence="15">
    <location>
        <begin position="27"/>
        <end position="109"/>
    </location>
</feature>
<dbReference type="GO" id="GO:0006508">
    <property type="term" value="P:proteolysis"/>
    <property type="evidence" value="ECO:0007669"/>
    <property type="project" value="UniProtKB-KW"/>
</dbReference>
<dbReference type="Gene3D" id="1.10.1370.10">
    <property type="entry name" value="Neurolysin, domain 3"/>
    <property type="match status" value="1"/>
</dbReference>
<dbReference type="PANTHER" id="PTHR11804">
    <property type="entry name" value="PROTEASE M3 THIMET OLIGOPEPTIDASE-RELATED"/>
    <property type="match status" value="1"/>
</dbReference>
<feature type="region of interest" description="Disordered" evidence="14">
    <location>
        <begin position="135"/>
        <end position="156"/>
    </location>
</feature>
<dbReference type="GO" id="GO:0004222">
    <property type="term" value="F:metalloendopeptidase activity"/>
    <property type="evidence" value="ECO:0007669"/>
    <property type="project" value="InterPro"/>
</dbReference>
<evidence type="ECO:0000259" key="15">
    <source>
        <dbReference type="Pfam" id="PF01432"/>
    </source>
</evidence>
<evidence type="ECO:0000313" key="17">
    <source>
        <dbReference type="Proteomes" id="UP001159641"/>
    </source>
</evidence>
<evidence type="ECO:0000256" key="14">
    <source>
        <dbReference type="SAM" id="MobiDB-lite"/>
    </source>
</evidence>
<name>A0AB34GGU2_ESCRO</name>
<gene>
    <name evidence="16" type="ORF">J1605_014003</name>
</gene>
<evidence type="ECO:0000256" key="11">
    <source>
        <dbReference type="ARBA" id="ARBA00039633"/>
    </source>
</evidence>
<proteinExistence type="inferred from homology"/>
<keyword evidence="8 13" id="KW-0482">Metalloprotease</keyword>
<comment type="similarity">
    <text evidence="1 13">Belongs to the peptidase M3 family.</text>
</comment>
<evidence type="ECO:0000256" key="4">
    <source>
        <dbReference type="ARBA" id="ARBA00022670"/>
    </source>
</evidence>
<dbReference type="PANTHER" id="PTHR11804:SF50">
    <property type="entry name" value="THIMET OLIGOPEPTIDASE"/>
    <property type="match status" value="1"/>
</dbReference>
<dbReference type="Pfam" id="PF01432">
    <property type="entry name" value="Peptidase_M3"/>
    <property type="match status" value="2"/>
</dbReference>
<dbReference type="InterPro" id="IPR045090">
    <property type="entry name" value="Pept_M3A_M3B"/>
</dbReference>
<comment type="subunit">
    <text evidence="2">Monomer.</text>
</comment>
<reference evidence="16 17" key="1">
    <citation type="submission" date="2022-11" db="EMBL/GenBank/DDBJ databases">
        <title>Whole genome sequence of Eschrichtius robustus ER-17-0199.</title>
        <authorList>
            <person name="Bruniche-Olsen A."/>
            <person name="Black A.N."/>
            <person name="Fields C.J."/>
            <person name="Walden K."/>
            <person name="Dewoody J.A."/>
        </authorList>
    </citation>
    <scope>NUCLEOTIDE SEQUENCE [LARGE SCALE GENOMIC DNA]</scope>
    <source>
        <strain evidence="16">ER-17-0199</strain>
        <tissue evidence="16">Blubber</tissue>
    </source>
</reference>
<evidence type="ECO:0000256" key="1">
    <source>
        <dbReference type="ARBA" id="ARBA00006040"/>
    </source>
</evidence>
<evidence type="ECO:0000256" key="9">
    <source>
        <dbReference type="ARBA" id="ARBA00036235"/>
    </source>
</evidence>
<evidence type="ECO:0000313" key="16">
    <source>
        <dbReference type="EMBL" id="KAJ8778041.1"/>
    </source>
</evidence>
<evidence type="ECO:0000256" key="5">
    <source>
        <dbReference type="ARBA" id="ARBA00022723"/>
    </source>
</evidence>
<dbReference type="InterPro" id="IPR001567">
    <property type="entry name" value="Pept_M3A_M3B_dom"/>
</dbReference>
<comment type="function">
    <text evidence="12">Involved in the metabolism of neuropeptides under 20 amino acid residues long. Involved in cytoplasmic peptide degradation. Able to degrade the amyloid-beta precursor protein and generate amyloidogenic fragments. Also acts as a regulator of cannabinoid signaling pathway by mediating degradation of hemopressin, an antagonist peptide of the cannabinoid receptor CNR1.</text>
</comment>
<dbReference type="EC" id="3.4.24.15" evidence="10"/>
<comment type="caution">
    <text evidence="16">The sequence shown here is derived from an EMBL/GenBank/DDBJ whole genome shotgun (WGS) entry which is preliminary data.</text>
</comment>
<dbReference type="Proteomes" id="UP001159641">
    <property type="component" value="Unassembled WGS sequence"/>
</dbReference>
<dbReference type="GO" id="GO:0005758">
    <property type="term" value="C:mitochondrial intermembrane space"/>
    <property type="evidence" value="ECO:0007669"/>
    <property type="project" value="TreeGrafter"/>
</dbReference>
<evidence type="ECO:0000256" key="8">
    <source>
        <dbReference type="ARBA" id="ARBA00023049"/>
    </source>
</evidence>
<dbReference type="SUPFAM" id="SSF55486">
    <property type="entry name" value="Metalloproteases ('zincins'), catalytic domain"/>
    <property type="match status" value="2"/>
</dbReference>
<comment type="catalytic activity">
    <reaction evidence="9">
        <text>Preferential cleavage of bonds with hydrophobic residues at P1, P2 and P3' and a small residue at P1' in substrates of 5 to 15 residues.</text>
        <dbReference type="EC" id="3.4.24.15"/>
    </reaction>
</comment>
<accession>A0AB34GGU2</accession>
<evidence type="ECO:0000256" key="6">
    <source>
        <dbReference type="ARBA" id="ARBA00022801"/>
    </source>
</evidence>
<keyword evidence="6 13" id="KW-0378">Hydrolase</keyword>
<evidence type="ECO:0000256" key="13">
    <source>
        <dbReference type="RuleBase" id="RU003435"/>
    </source>
</evidence>
<evidence type="ECO:0000256" key="7">
    <source>
        <dbReference type="ARBA" id="ARBA00022833"/>
    </source>
</evidence>
<keyword evidence="7 13" id="KW-0862">Zinc</keyword>
<evidence type="ECO:0000256" key="10">
    <source>
        <dbReference type="ARBA" id="ARBA00039079"/>
    </source>
</evidence>
<dbReference type="AlphaFoldDB" id="A0AB34GGU2"/>
<organism evidence="16 17">
    <name type="scientific">Eschrichtius robustus</name>
    <name type="common">California gray whale</name>
    <name type="synonym">Eschrichtius gibbosus</name>
    <dbReference type="NCBI Taxonomy" id="9764"/>
    <lineage>
        <taxon>Eukaryota</taxon>
        <taxon>Metazoa</taxon>
        <taxon>Chordata</taxon>
        <taxon>Craniata</taxon>
        <taxon>Vertebrata</taxon>
        <taxon>Euteleostomi</taxon>
        <taxon>Mammalia</taxon>
        <taxon>Eutheria</taxon>
        <taxon>Laurasiatheria</taxon>
        <taxon>Artiodactyla</taxon>
        <taxon>Whippomorpha</taxon>
        <taxon>Cetacea</taxon>
        <taxon>Mysticeti</taxon>
        <taxon>Eschrichtiidae</taxon>
        <taxon>Eschrichtius</taxon>
    </lineage>
</organism>
<protein>
    <recommendedName>
        <fullName evidence="11">Thimet oligopeptidase</fullName>
        <ecNumber evidence="10">3.4.24.15</ecNumber>
    </recommendedName>
</protein>
<keyword evidence="3" id="KW-0597">Phosphoprotein</keyword>
<sequence length="352" mass="38486">MNQGEETRYHVDQYLLDESFPMQVVTRGSSIGKFYLDLYPREGKSGHMACFGLQPGCLQQDGRRQIAIAAMVANFTKSTPNPPSLLQHDELETYFHEFWQAMHQLRSQGASTWQRVSGLHTFAWLRAGKKTNDKKGTLPATLATAGDENQREGSGAGSAAPWCIHVAASVRASHLCVAEGRKKDKRQERHVTCDSGDSRAAGQLIKSRLANPGLFNLRQIVLAKVDKALHTQTPADPAQENARLCQEVLGVPATPGTHLLATFGHLAGSYDAQSYGYLCSEVYSADTFHTRFKREGVLSGKVAMDYRSCILRPGGSEDAKGMVKLFLGCDPTQDAFLLSKGLQVEGCKPPAC</sequence>
<keyword evidence="4 13" id="KW-0645">Protease</keyword>